<dbReference type="AlphaFoldDB" id="A0AAN7PNU6"/>
<proteinExistence type="predicted"/>
<protein>
    <submittedName>
        <fullName evidence="1">Uncharacterized protein</fullName>
    </submittedName>
</protein>
<keyword evidence="2" id="KW-1185">Reference proteome</keyword>
<organism evidence="1 2">
    <name type="scientific">Aquatica leii</name>
    <dbReference type="NCBI Taxonomy" id="1421715"/>
    <lineage>
        <taxon>Eukaryota</taxon>
        <taxon>Metazoa</taxon>
        <taxon>Ecdysozoa</taxon>
        <taxon>Arthropoda</taxon>
        <taxon>Hexapoda</taxon>
        <taxon>Insecta</taxon>
        <taxon>Pterygota</taxon>
        <taxon>Neoptera</taxon>
        <taxon>Endopterygota</taxon>
        <taxon>Coleoptera</taxon>
        <taxon>Polyphaga</taxon>
        <taxon>Elateriformia</taxon>
        <taxon>Elateroidea</taxon>
        <taxon>Lampyridae</taxon>
        <taxon>Luciolinae</taxon>
        <taxon>Aquatica</taxon>
    </lineage>
</organism>
<gene>
    <name evidence="1" type="ORF">RN001_001637</name>
</gene>
<accession>A0AAN7PNU6</accession>
<sequence>MSKKGIIYKRKECIGRRQLYRRINESVQNLLHEIKSETIHGNNHTLINKEFKNSSDSITELVEHANIQISNEHVFCSDGLMCSSTVDASDTSDTISTARNEYNLRKKLQKRAITTHVPHSILNQLLHILNQPHPELPLDTLLGTHTQVTTIKLQNGEYCHLGLVNALLSKHKYFSDSIFKISFKILNHNLL</sequence>
<evidence type="ECO:0000313" key="2">
    <source>
        <dbReference type="Proteomes" id="UP001353858"/>
    </source>
</evidence>
<evidence type="ECO:0000313" key="1">
    <source>
        <dbReference type="EMBL" id="KAK4885366.1"/>
    </source>
</evidence>
<dbReference type="Proteomes" id="UP001353858">
    <property type="component" value="Unassembled WGS sequence"/>
</dbReference>
<name>A0AAN7PNU6_9COLE</name>
<comment type="caution">
    <text evidence="1">The sequence shown here is derived from an EMBL/GenBank/DDBJ whole genome shotgun (WGS) entry which is preliminary data.</text>
</comment>
<dbReference type="EMBL" id="JARPUR010000001">
    <property type="protein sequence ID" value="KAK4885366.1"/>
    <property type="molecule type" value="Genomic_DNA"/>
</dbReference>
<reference evidence="2" key="1">
    <citation type="submission" date="2023-01" db="EMBL/GenBank/DDBJ databases">
        <title>Key to firefly adult light organ development and bioluminescence: homeobox transcription factors regulate luciferase expression and transportation to peroxisome.</title>
        <authorList>
            <person name="Fu X."/>
        </authorList>
    </citation>
    <scope>NUCLEOTIDE SEQUENCE [LARGE SCALE GENOMIC DNA]</scope>
</reference>